<proteinExistence type="predicted"/>
<accession>A0A0E9R115</accession>
<dbReference type="AlphaFoldDB" id="A0A0E9R115"/>
<organism evidence="1">
    <name type="scientific">Anguilla anguilla</name>
    <name type="common">European freshwater eel</name>
    <name type="synonym">Muraena anguilla</name>
    <dbReference type="NCBI Taxonomy" id="7936"/>
    <lineage>
        <taxon>Eukaryota</taxon>
        <taxon>Metazoa</taxon>
        <taxon>Chordata</taxon>
        <taxon>Craniata</taxon>
        <taxon>Vertebrata</taxon>
        <taxon>Euteleostomi</taxon>
        <taxon>Actinopterygii</taxon>
        <taxon>Neopterygii</taxon>
        <taxon>Teleostei</taxon>
        <taxon>Anguilliformes</taxon>
        <taxon>Anguillidae</taxon>
        <taxon>Anguilla</taxon>
    </lineage>
</organism>
<reference evidence="1" key="2">
    <citation type="journal article" date="2015" name="Fish Shellfish Immunol.">
        <title>Early steps in the European eel (Anguilla anguilla)-Vibrio vulnificus interaction in the gills: Role of the RtxA13 toxin.</title>
        <authorList>
            <person name="Callol A."/>
            <person name="Pajuelo D."/>
            <person name="Ebbesson L."/>
            <person name="Teles M."/>
            <person name="MacKenzie S."/>
            <person name="Amaro C."/>
        </authorList>
    </citation>
    <scope>NUCLEOTIDE SEQUENCE</scope>
</reference>
<sequence length="70" mass="8473">MYTSRETIVTYMCTYIQPDNLDFTHVNTQDTHTGAHSFSKNRKKKWTLWNDSSGTQKEERKRCWDFTFLF</sequence>
<evidence type="ECO:0000313" key="1">
    <source>
        <dbReference type="EMBL" id="JAH22018.1"/>
    </source>
</evidence>
<protein>
    <submittedName>
        <fullName evidence="1">Uncharacterized protein</fullName>
    </submittedName>
</protein>
<name>A0A0E9R115_ANGAN</name>
<dbReference type="EMBL" id="GBXM01086559">
    <property type="protein sequence ID" value="JAH22018.1"/>
    <property type="molecule type" value="Transcribed_RNA"/>
</dbReference>
<reference evidence="1" key="1">
    <citation type="submission" date="2014-11" db="EMBL/GenBank/DDBJ databases">
        <authorList>
            <person name="Amaro Gonzalez C."/>
        </authorList>
    </citation>
    <scope>NUCLEOTIDE SEQUENCE</scope>
</reference>